<evidence type="ECO:0000313" key="2">
    <source>
        <dbReference type="EMBL" id="KXG19287.1"/>
    </source>
</evidence>
<accession>A0A194YH37</accession>
<organism evidence="2 3">
    <name type="scientific">Sorghum bicolor</name>
    <name type="common">Sorghum</name>
    <name type="synonym">Sorghum vulgare</name>
    <dbReference type="NCBI Taxonomy" id="4558"/>
    <lineage>
        <taxon>Eukaryota</taxon>
        <taxon>Viridiplantae</taxon>
        <taxon>Streptophyta</taxon>
        <taxon>Embryophyta</taxon>
        <taxon>Tracheophyta</taxon>
        <taxon>Spermatophyta</taxon>
        <taxon>Magnoliopsida</taxon>
        <taxon>Liliopsida</taxon>
        <taxon>Poales</taxon>
        <taxon>Poaceae</taxon>
        <taxon>PACMAD clade</taxon>
        <taxon>Panicoideae</taxon>
        <taxon>Andropogonodae</taxon>
        <taxon>Andropogoneae</taxon>
        <taxon>Sorghinae</taxon>
        <taxon>Sorghum</taxon>
    </lineage>
</organism>
<evidence type="ECO:0000256" key="1">
    <source>
        <dbReference type="SAM" id="MobiDB-lite"/>
    </source>
</evidence>
<dbReference type="Proteomes" id="UP000000768">
    <property type="component" value="Chromosome 10"/>
</dbReference>
<sequence>MEAPVHERAEGAETWRLTRKQRNEQQVNRRSSCPTVGTRLGRLVVLVTRLFCGRRFCTVGVFLVGSFYLNQVV</sequence>
<name>A0A194YH37_SORBI</name>
<protein>
    <submittedName>
        <fullName evidence="2">Uncharacterized protein</fullName>
    </submittedName>
</protein>
<gene>
    <name evidence="2" type="ORF">SORBI_3010G035600</name>
</gene>
<feature type="compositionally biased region" description="Basic and acidic residues" evidence="1">
    <location>
        <begin position="1"/>
        <end position="13"/>
    </location>
</feature>
<dbReference type="Gramene" id="KXG19287">
    <property type="protein sequence ID" value="KXG19287"/>
    <property type="gene ID" value="SORBI_3010G035600"/>
</dbReference>
<reference evidence="2 3" key="1">
    <citation type="journal article" date="2009" name="Nature">
        <title>The Sorghum bicolor genome and the diversification of grasses.</title>
        <authorList>
            <person name="Paterson A.H."/>
            <person name="Bowers J.E."/>
            <person name="Bruggmann R."/>
            <person name="Dubchak I."/>
            <person name="Grimwood J."/>
            <person name="Gundlach H."/>
            <person name="Haberer G."/>
            <person name="Hellsten U."/>
            <person name="Mitros T."/>
            <person name="Poliakov A."/>
            <person name="Schmutz J."/>
            <person name="Spannagl M."/>
            <person name="Tang H."/>
            <person name="Wang X."/>
            <person name="Wicker T."/>
            <person name="Bharti A.K."/>
            <person name="Chapman J."/>
            <person name="Feltus F.A."/>
            <person name="Gowik U."/>
            <person name="Grigoriev I.V."/>
            <person name="Lyons E."/>
            <person name="Maher C.A."/>
            <person name="Martis M."/>
            <person name="Narechania A."/>
            <person name="Otillar R.P."/>
            <person name="Penning B.W."/>
            <person name="Salamov A.A."/>
            <person name="Wang Y."/>
            <person name="Zhang L."/>
            <person name="Carpita N.C."/>
            <person name="Freeling M."/>
            <person name="Gingle A.R."/>
            <person name="Hash C.T."/>
            <person name="Keller B."/>
            <person name="Klein P."/>
            <person name="Kresovich S."/>
            <person name="McCann M.C."/>
            <person name="Ming R."/>
            <person name="Peterson D.G."/>
            <person name="Mehboob-ur-Rahman"/>
            <person name="Ware D."/>
            <person name="Westhoff P."/>
            <person name="Mayer K.F."/>
            <person name="Messing J."/>
            <person name="Rokhsar D.S."/>
        </authorList>
    </citation>
    <scope>NUCLEOTIDE SEQUENCE [LARGE SCALE GENOMIC DNA]</scope>
    <source>
        <strain evidence="3">cv. BTx623</strain>
    </source>
</reference>
<dbReference type="InParanoid" id="A0A194YH37"/>
<dbReference type="EMBL" id="CM000769">
    <property type="protein sequence ID" value="KXG19287.1"/>
    <property type="molecule type" value="Genomic_DNA"/>
</dbReference>
<keyword evidence="3" id="KW-1185">Reference proteome</keyword>
<proteinExistence type="predicted"/>
<dbReference type="AlphaFoldDB" id="A0A194YH37"/>
<reference evidence="3" key="2">
    <citation type="journal article" date="2018" name="Plant J.">
        <title>The Sorghum bicolor reference genome: improved assembly, gene annotations, a transcriptome atlas, and signatures of genome organization.</title>
        <authorList>
            <person name="McCormick R.F."/>
            <person name="Truong S.K."/>
            <person name="Sreedasyam A."/>
            <person name="Jenkins J."/>
            <person name="Shu S."/>
            <person name="Sims D."/>
            <person name="Kennedy M."/>
            <person name="Amirebrahimi M."/>
            <person name="Weers B.D."/>
            <person name="McKinley B."/>
            <person name="Mattison A."/>
            <person name="Morishige D.T."/>
            <person name="Grimwood J."/>
            <person name="Schmutz J."/>
            <person name="Mullet J.E."/>
        </authorList>
    </citation>
    <scope>NUCLEOTIDE SEQUENCE [LARGE SCALE GENOMIC DNA]</scope>
    <source>
        <strain evidence="3">cv. BTx623</strain>
    </source>
</reference>
<evidence type="ECO:0000313" key="3">
    <source>
        <dbReference type="Proteomes" id="UP000000768"/>
    </source>
</evidence>
<feature type="region of interest" description="Disordered" evidence="1">
    <location>
        <begin position="1"/>
        <end position="32"/>
    </location>
</feature>